<organism evidence="2 3">
    <name type="scientific">Gloeobacter kilaueensis (strain ATCC BAA-2537 / CCAP 1431/1 / ULC 316 / JS1)</name>
    <dbReference type="NCBI Taxonomy" id="1183438"/>
    <lineage>
        <taxon>Bacteria</taxon>
        <taxon>Bacillati</taxon>
        <taxon>Cyanobacteriota</taxon>
        <taxon>Cyanophyceae</taxon>
        <taxon>Gloeobacterales</taxon>
        <taxon>Gloeobacteraceae</taxon>
        <taxon>Gloeobacter</taxon>
    </lineage>
</organism>
<feature type="domain" description="Helicase C-terminal" evidence="1">
    <location>
        <begin position="833"/>
        <end position="1007"/>
    </location>
</feature>
<dbReference type="HOGENOM" id="CLU_004880_0_0_3"/>
<dbReference type="InterPro" id="IPR027417">
    <property type="entry name" value="P-loop_NTPase"/>
</dbReference>
<gene>
    <name evidence="2" type="ORF">GKIL_0698</name>
</gene>
<dbReference type="Proteomes" id="UP000017396">
    <property type="component" value="Chromosome"/>
</dbReference>
<evidence type="ECO:0000313" key="3">
    <source>
        <dbReference type="Proteomes" id="UP000017396"/>
    </source>
</evidence>
<dbReference type="eggNOG" id="COG1061">
    <property type="taxonomic scope" value="Bacteria"/>
</dbReference>
<protein>
    <submittedName>
        <fullName evidence="2">Helicase domain-containing protein</fullName>
    </submittedName>
</protein>
<dbReference type="Gene3D" id="3.40.50.300">
    <property type="entry name" value="P-loop containing nucleotide triphosphate hydrolases"/>
    <property type="match status" value="1"/>
</dbReference>
<dbReference type="Pfam" id="PF00271">
    <property type="entry name" value="Helicase_C"/>
    <property type="match status" value="1"/>
</dbReference>
<dbReference type="SUPFAM" id="SSF52540">
    <property type="entry name" value="P-loop containing nucleoside triphosphate hydrolases"/>
    <property type="match status" value="1"/>
</dbReference>
<keyword evidence="3" id="KW-1185">Reference proteome</keyword>
<dbReference type="CDD" id="cd18785">
    <property type="entry name" value="SF2_C"/>
    <property type="match status" value="1"/>
</dbReference>
<dbReference type="KEGG" id="glj:GKIL_0698"/>
<keyword evidence="2" id="KW-0547">Nucleotide-binding</keyword>
<dbReference type="InterPro" id="IPR001650">
    <property type="entry name" value="Helicase_C-like"/>
</dbReference>
<dbReference type="EMBL" id="CP003587">
    <property type="protein sequence ID" value="AGY56944.1"/>
    <property type="molecule type" value="Genomic_DNA"/>
</dbReference>
<evidence type="ECO:0000259" key="1">
    <source>
        <dbReference type="PROSITE" id="PS51194"/>
    </source>
</evidence>
<dbReference type="GO" id="GO:0004386">
    <property type="term" value="F:helicase activity"/>
    <property type="evidence" value="ECO:0007669"/>
    <property type="project" value="UniProtKB-KW"/>
</dbReference>
<reference evidence="2 3" key="1">
    <citation type="journal article" date="2013" name="PLoS ONE">
        <title>Cultivation and Complete Genome Sequencing of Gloeobacter kilaueensis sp. nov., from a Lava Cave in Kilauea Caldera, Hawai'i.</title>
        <authorList>
            <person name="Saw J.H."/>
            <person name="Schatz M."/>
            <person name="Brown M.V."/>
            <person name="Kunkel D.D."/>
            <person name="Foster J.S."/>
            <person name="Shick H."/>
            <person name="Christensen S."/>
            <person name="Hou S."/>
            <person name="Wan X."/>
            <person name="Donachie S.P."/>
        </authorList>
    </citation>
    <scope>NUCLEOTIDE SEQUENCE [LARGE SCALE GENOMIC DNA]</scope>
    <source>
        <strain evidence="3">JS</strain>
    </source>
</reference>
<proteinExistence type="predicted"/>
<dbReference type="STRING" id="1183438.GKIL_0698"/>
<keyword evidence="2" id="KW-0378">Hydrolase</keyword>
<dbReference type="PROSITE" id="PS51194">
    <property type="entry name" value="HELICASE_CTER"/>
    <property type="match status" value="1"/>
</dbReference>
<keyword evidence="2" id="KW-0067">ATP-binding</keyword>
<dbReference type="OrthoDB" id="713315at2"/>
<name>U5QH54_GLOK1</name>
<keyword evidence="2" id="KW-0347">Helicase</keyword>
<dbReference type="PATRIC" id="fig|1183438.3.peg.694"/>
<evidence type="ECO:0000313" key="2">
    <source>
        <dbReference type="EMBL" id="AGY56944.1"/>
    </source>
</evidence>
<dbReference type="NCBIfam" id="NF038325">
    <property type="entry name" value="DISARM_DrmAS"/>
    <property type="match status" value="1"/>
</dbReference>
<dbReference type="AlphaFoldDB" id="U5QH54"/>
<dbReference type="RefSeq" id="WP_023171990.1">
    <property type="nucleotide sequence ID" value="NC_022600.1"/>
</dbReference>
<sequence length="1153" mass="126549">MADSSKHVRQSLVDALQLDLVGPLPEDQRYQDEVLPQPPSRWYLSGFLVPYEAKIEQRSDDVSADDLDLVEGSGAGDDEAAPEAASARKAFFPSSMGVSFLVSSEVENLRVVIEGGDYTPLPQVQETTQTDAKEQVDQATDAQGQVWKRTARKWSLTVPLLKEEQASSRSSHSMQSLSVAESGGLQLVLSVRPVQSGVPVPAGTRSVSIFLVNNRRPAGDGERDTAFIFQAALSIHCAAGFVARPDPRGQGGDADEQVADLQFRDACEYAVGHNVSAVARLNADGRCRCVSTAWLPTAEVEKVVPVSIAGVELGMENLAAAKDADAVAAMLAALPDRYADWIAEQRAKRPDGEQRRQVADRLLHRASVARQRIEAGIACLADPQVLEAFRIANRAVASAIRRRASFDGTCTPETARAPAWRPFQLAFILMNLRGIAEPSHPDREVVDLLFFPTGGGKTEAYLGLAAITLVLRRLKNPSIASAGLSVLMRYTLRLLTLDQLGRAATLICALELERQANVARLGPWPFEIGLWVGQSATPNRIGKKGDNDRYSARARTIAFQNNDRKPSPIPLENCPWCNEKFKTASFQLLPNADSPTRLSVVCLNRKRTASGQFICHFRSNNPLPVLAVDDEIYRRLPCFVIATVDKFANLPWVGETGALFGKVERYSDQGFFGPTDPGKGQPLGGSLAPPDLVIQDELHLISGPLGTMVGLYETAIDALSSRFDAEGRSIRPKIIASTATVRRAEKQIRALFGRTQVDVFPPPGPDRRDAFFARTVPTSEKNGRLYLGVAAQGRSLKVILLRVYLALLGAAMREWQRAGGKKSLTNPADPYMTLLGYFNALRELGGSRRIVEDEVKSRLARCSIRRRVGEAEDEGLFADWVMGEPRELTSRVSTSEVADTKRRLALPHAHKEHIDVALATNMISVGLDITRLGLMVVLGQPKTASEYIQATSRVGRDDERPGLVVTLMNVHRPRDRSHYERFVAYHESFYRAVEATSVTPFSPRAVDRGLAGVVVALARLGDGRLTPPLNAHEILTYCKDLDFVVEAIARRAEASDPDLRAEEAASLRSHIRARVKNLLDDWQTIARDRGALQYQREVGGAPPLLYDPLDPELELQPAVCRKFKAGRSLRDVEPTVNLWIRNVNGQEVQGEDD</sequence>
<accession>U5QH54</accession>